<evidence type="ECO:0000259" key="1">
    <source>
        <dbReference type="PROSITE" id="PS52045"/>
    </source>
</evidence>
<reference evidence="2" key="1">
    <citation type="submission" date="2020-01" db="EMBL/GenBank/DDBJ databases">
        <title>Genome sequence of Kobresia littledalei, the first chromosome-level genome in the family Cyperaceae.</title>
        <authorList>
            <person name="Qu G."/>
        </authorList>
    </citation>
    <scope>NUCLEOTIDE SEQUENCE</scope>
    <source>
        <strain evidence="2">C.B.Clarke</strain>
        <tissue evidence="2">Leaf</tissue>
    </source>
</reference>
<protein>
    <recommendedName>
        <fullName evidence="1">Neprosin PEP catalytic domain-containing protein</fullName>
    </recommendedName>
</protein>
<dbReference type="InterPro" id="IPR004314">
    <property type="entry name" value="Neprosin"/>
</dbReference>
<dbReference type="PANTHER" id="PTHR31589:SF104">
    <property type="entry name" value="OS07G0422700 PROTEIN"/>
    <property type="match status" value="1"/>
</dbReference>
<sequence>MAGYVSYHREYYGSQAKISAWGVPYMNPNSSYEVSVTLLNFNGNHVYPQLYHNNDLRFFILGNDDATKKNACYNLDCPGFVVANSSVLHPGQAVAPLSQYNGEDRYVTLSIKKDSVTEFWTVYREDLGTSSKLGWWKKGFLGDLDMNATSVQWLAFVTYENNDTGPTMGSGHYPNEGKNKAAYMMDLKLFDKAGNVDSPKIQDLIRGDDKPGCYRSLPAVVLDNEIDKHKFYYGGPAGCIND</sequence>
<keyword evidence="3" id="KW-1185">Reference proteome</keyword>
<dbReference type="PROSITE" id="PS52045">
    <property type="entry name" value="NEPROSIN_PEP_CD"/>
    <property type="match status" value="1"/>
</dbReference>
<dbReference type="Pfam" id="PF03080">
    <property type="entry name" value="Neprosin"/>
    <property type="match status" value="1"/>
</dbReference>
<dbReference type="PANTHER" id="PTHR31589">
    <property type="entry name" value="PROTEIN, PUTATIVE (DUF239)-RELATED-RELATED"/>
    <property type="match status" value="1"/>
</dbReference>
<evidence type="ECO:0000313" key="2">
    <source>
        <dbReference type="EMBL" id="KAF3332255.1"/>
    </source>
</evidence>
<dbReference type="InterPro" id="IPR053168">
    <property type="entry name" value="Glutamic_endopeptidase"/>
</dbReference>
<dbReference type="AlphaFoldDB" id="A0A833QS31"/>
<name>A0A833QS31_9POAL</name>
<dbReference type="EMBL" id="SWLB01000011">
    <property type="protein sequence ID" value="KAF3332255.1"/>
    <property type="molecule type" value="Genomic_DNA"/>
</dbReference>
<comment type="caution">
    <text evidence="2">The sequence shown here is derived from an EMBL/GenBank/DDBJ whole genome shotgun (WGS) entry which is preliminary data.</text>
</comment>
<evidence type="ECO:0000313" key="3">
    <source>
        <dbReference type="Proteomes" id="UP000623129"/>
    </source>
</evidence>
<dbReference type="Proteomes" id="UP000623129">
    <property type="component" value="Unassembled WGS sequence"/>
</dbReference>
<organism evidence="2 3">
    <name type="scientific">Carex littledalei</name>
    <dbReference type="NCBI Taxonomy" id="544730"/>
    <lineage>
        <taxon>Eukaryota</taxon>
        <taxon>Viridiplantae</taxon>
        <taxon>Streptophyta</taxon>
        <taxon>Embryophyta</taxon>
        <taxon>Tracheophyta</taxon>
        <taxon>Spermatophyta</taxon>
        <taxon>Magnoliopsida</taxon>
        <taxon>Liliopsida</taxon>
        <taxon>Poales</taxon>
        <taxon>Cyperaceae</taxon>
        <taxon>Cyperoideae</taxon>
        <taxon>Cariceae</taxon>
        <taxon>Carex</taxon>
        <taxon>Carex subgen. Euthyceras</taxon>
    </lineage>
</organism>
<feature type="domain" description="Neprosin PEP catalytic" evidence="1">
    <location>
        <begin position="1"/>
        <end position="240"/>
    </location>
</feature>
<proteinExistence type="predicted"/>
<gene>
    <name evidence="2" type="ORF">FCM35_KLT01832</name>
</gene>
<dbReference type="OrthoDB" id="631593at2759"/>
<accession>A0A833QS31</accession>